<feature type="domain" description="NusG-like N-terminal" evidence="4">
    <location>
        <begin position="5"/>
        <end position="104"/>
    </location>
</feature>
<dbReference type="InterPro" id="IPR006645">
    <property type="entry name" value="NGN-like_dom"/>
</dbReference>
<evidence type="ECO:0000313" key="5">
    <source>
        <dbReference type="EMBL" id="GEC16393.1"/>
    </source>
</evidence>
<comment type="caution">
    <text evidence="5">The sequence shown here is derived from an EMBL/GenBank/DDBJ whole genome shotgun (WGS) entry which is preliminary data.</text>
</comment>
<dbReference type="SMART" id="SM00738">
    <property type="entry name" value="NGN"/>
    <property type="match status" value="1"/>
</dbReference>
<dbReference type="GO" id="GO:0031564">
    <property type="term" value="P:transcription antitermination"/>
    <property type="evidence" value="ECO:0007669"/>
    <property type="project" value="UniProtKB-KW"/>
</dbReference>
<evidence type="ECO:0000256" key="3">
    <source>
        <dbReference type="ARBA" id="ARBA00023163"/>
    </source>
</evidence>
<dbReference type="PANTHER" id="PTHR30265">
    <property type="entry name" value="RHO-INTERACTING TRANSCRIPTION TERMINATION FACTOR NUSG"/>
    <property type="match status" value="1"/>
</dbReference>
<sequence>MTPSGQQWYVVQTHPHAEGKAVVHLRRQGFEVYLPRYAKRRRHARRVEVMASPLFPRYLFVAIDLIHQRWRVIRSTVGVANLVCSGDEPAPIAGDVISRLKRREDSKGCVQLDLAPRFSAGDVVRVVDGAFSDCLGLFESMNDDERVLVLLDLLGRKVRVTMSMDTIEAA</sequence>
<dbReference type="RefSeq" id="WP_141384027.1">
    <property type="nucleotide sequence ID" value="NZ_BJNF01000061.1"/>
</dbReference>
<dbReference type="GO" id="GO:0006354">
    <property type="term" value="P:DNA-templated transcription elongation"/>
    <property type="evidence" value="ECO:0007669"/>
    <property type="project" value="InterPro"/>
</dbReference>
<evidence type="ECO:0000313" key="6">
    <source>
        <dbReference type="Proteomes" id="UP000318825"/>
    </source>
</evidence>
<accession>A0A4Y3WBU3</accession>
<dbReference type="CDD" id="cd09892">
    <property type="entry name" value="NGN_SP_RfaH"/>
    <property type="match status" value="1"/>
</dbReference>
<protein>
    <submittedName>
        <fullName evidence="5">Transcription antitermination protein RfaH</fullName>
    </submittedName>
</protein>
<reference evidence="5 6" key="1">
    <citation type="submission" date="2019-06" db="EMBL/GenBank/DDBJ databases">
        <title>Whole genome shotgun sequence of Nitrobacter winogradskyi NBRC 14297.</title>
        <authorList>
            <person name="Hosoyama A."/>
            <person name="Uohara A."/>
            <person name="Ohji S."/>
            <person name="Ichikawa N."/>
        </authorList>
    </citation>
    <scope>NUCLEOTIDE SEQUENCE [LARGE SCALE GENOMIC DNA]</scope>
    <source>
        <strain evidence="5 6">NBRC 14297</strain>
    </source>
</reference>
<keyword evidence="2" id="KW-0805">Transcription regulation</keyword>
<gene>
    <name evidence="5" type="primary">rfaH</name>
    <name evidence="5" type="ORF">NWI01_22850</name>
</gene>
<dbReference type="PANTHER" id="PTHR30265:SF7">
    <property type="entry name" value="TRANSCRIPTION ANTITERMINATION PROTEIN RFAH"/>
    <property type="match status" value="1"/>
</dbReference>
<evidence type="ECO:0000259" key="4">
    <source>
        <dbReference type="SMART" id="SM00738"/>
    </source>
</evidence>
<evidence type="ECO:0000256" key="1">
    <source>
        <dbReference type="ARBA" id="ARBA00022814"/>
    </source>
</evidence>
<dbReference type="AlphaFoldDB" id="A0A4Y3WBU3"/>
<dbReference type="EMBL" id="BJNF01000061">
    <property type="protein sequence ID" value="GEC16393.1"/>
    <property type="molecule type" value="Genomic_DNA"/>
</dbReference>
<dbReference type="Pfam" id="PF02357">
    <property type="entry name" value="NusG"/>
    <property type="match status" value="1"/>
</dbReference>
<organism evidence="5 6">
    <name type="scientific">Nitrobacter winogradskyi</name>
    <name type="common">Nitrobacter agilis</name>
    <dbReference type="NCBI Taxonomy" id="913"/>
    <lineage>
        <taxon>Bacteria</taxon>
        <taxon>Pseudomonadati</taxon>
        <taxon>Pseudomonadota</taxon>
        <taxon>Alphaproteobacteria</taxon>
        <taxon>Hyphomicrobiales</taxon>
        <taxon>Nitrobacteraceae</taxon>
        <taxon>Nitrobacter</taxon>
    </lineage>
</organism>
<dbReference type="OrthoDB" id="9787731at2"/>
<dbReference type="InterPro" id="IPR008991">
    <property type="entry name" value="Translation_prot_SH3-like_sf"/>
</dbReference>
<dbReference type="SUPFAM" id="SSF50104">
    <property type="entry name" value="Translation proteins SH3-like domain"/>
    <property type="match status" value="1"/>
</dbReference>
<dbReference type="CDD" id="cd06091">
    <property type="entry name" value="KOW_NusG"/>
    <property type="match status" value="1"/>
</dbReference>
<dbReference type="Gene3D" id="3.30.70.940">
    <property type="entry name" value="NusG, N-terminal domain"/>
    <property type="match status" value="1"/>
</dbReference>
<dbReference type="GO" id="GO:0005829">
    <property type="term" value="C:cytosol"/>
    <property type="evidence" value="ECO:0007669"/>
    <property type="project" value="TreeGrafter"/>
</dbReference>
<dbReference type="SUPFAM" id="SSF82679">
    <property type="entry name" value="N-utilization substance G protein NusG, N-terminal domain"/>
    <property type="match status" value="1"/>
</dbReference>
<evidence type="ECO:0000256" key="2">
    <source>
        <dbReference type="ARBA" id="ARBA00023015"/>
    </source>
</evidence>
<keyword evidence="3" id="KW-0804">Transcription</keyword>
<dbReference type="InterPro" id="IPR043425">
    <property type="entry name" value="NusG-like"/>
</dbReference>
<keyword evidence="1" id="KW-0889">Transcription antitermination</keyword>
<dbReference type="InterPro" id="IPR036735">
    <property type="entry name" value="NGN_dom_sf"/>
</dbReference>
<name>A0A4Y3WBU3_NITWI</name>
<dbReference type="Proteomes" id="UP000318825">
    <property type="component" value="Unassembled WGS sequence"/>
</dbReference>
<proteinExistence type="predicted"/>